<dbReference type="GO" id="GO:0005737">
    <property type="term" value="C:cytoplasm"/>
    <property type="evidence" value="ECO:0007669"/>
    <property type="project" value="TreeGrafter"/>
</dbReference>
<protein>
    <submittedName>
        <fullName evidence="2">GNAT family N-acetyltransferase</fullName>
    </submittedName>
</protein>
<dbReference type="EMBL" id="POSP01000003">
    <property type="protein sequence ID" value="PND39084.1"/>
    <property type="molecule type" value="Genomic_DNA"/>
</dbReference>
<comment type="caution">
    <text evidence="2">The sequence shown here is derived from an EMBL/GenBank/DDBJ whole genome shotgun (WGS) entry which is preliminary data.</text>
</comment>
<dbReference type="Pfam" id="PF13302">
    <property type="entry name" value="Acetyltransf_3"/>
    <property type="match status" value="1"/>
</dbReference>
<keyword evidence="3" id="KW-1185">Reference proteome</keyword>
<reference evidence="2 3" key="1">
    <citation type="submission" date="2018-01" db="EMBL/GenBank/DDBJ databases">
        <title>Draft genome sequence of Paucibacter aquatile CR182 isolated from freshwater of the Nakdong River.</title>
        <authorList>
            <person name="Choi A."/>
            <person name="Chung E.J."/>
        </authorList>
    </citation>
    <scope>NUCLEOTIDE SEQUENCE [LARGE SCALE GENOMIC DNA]</scope>
    <source>
        <strain evidence="2 3">CR182</strain>
    </source>
</reference>
<organism evidence="2 3">
    <name type="scientific">Kinneretia aquatilis</name>
    <dbReference type="NCBI Taxonomy" id="2070761"/>
    <lineage>
        <taxon>Bacteria</taxon>
        <taxon>Pseudomonadati</taxon>
        <taxon>Pseudomonadota</taxon>
        <taxon>Betaproteobacteria</taxon>
        <taxon>Burkholderiales</taxon>
        <taxon>Sphaerotilaceae</taxon>
        <taxon>Roseateles</taxon>
    </lineage>
</organism>
<evidence type="ECO:0000313" key="2">
    <source>
        <dbReference type="EMBL" id="PND39084.1"/>
    </source>
</evidence>
<keyword evidence="2" id="KW-0808">Transferase</keyword>
<gene>
    <name evidence="2" type="ORF">C1O66_17170</name>
</gene>
<dbReference type="PROSITE" id="PS51186">
    <property type="entry name" value="GNAT"/>
    <property type="match status" value="1"/>
</dbReference>
<dbReference type="PANTHER" id="PTHR43792">
    <property type="entry name" value="GNAT FAMILY, PUTATIVE (AFU_ORTHOLOGUE AFUA_3G00765)-RELATED-RELATED"/>
    <property type="match status" value="1"/>
</dbReference>
<dbReference type="Gene3D" id="3.40.630.30">
    <property type="match status" value="1"/>
</dbReference>
<name>A0A2N8L048_9BURK</name>
<dbReference type="SUPFAM" id="SSF55729">
    <property type="entry name" value="Acyl-CoA N-acyltransferases (Nat)"/>
    <property type="match status" value="1"/>
</dbReference>
<dbReference type="InterPro" id="IPR000182">
    <property type="entry name" value="GNAT_dom"/>
</dbReference>
<feature type="domain" description="N-acetyltransferase" evidence="1">
    <location>
        <begin position="12"/>
        <end position="178"/>
    </location>
</feature>
<dbReference type="InterPro" id="IPR051531">
    <property type="entry name" value="N-acetyltransferase"/>
</dbReference>
<dbReference type="RefSeq" id="WP_102769002.1">
    <property type="nucleotide sequence ID" value="NZ_POSP01000003.1"/>
</dbReference>
<evidence type="ECO:0000313" key="3">
    <source>
        <dbReference type="Proteomes" id="UP000235916"/>
    </source>
</evidence>
<dbReference type="PANTHER" id="PTHR43792:SF9">
    <property type="entry name" value="RIBOSOMAL-PROTEIN-ALANINE ACETYLTRANSFERASE"/>
    <property type="match status" value="1"/>
</dbReference>
<dbReference type="OrthoDB" id="5295305at2"/>
<dbReference type="Proteomes" id="UP000235916">
    <property type="component" value="Unassembled WGS sequence"/>
</dbReference>
<dbReference type="InterPro" id="IPR016181">
    <property type="entry name" value="Acyl_CoA_acyltransferase"/>
</dbReference>
<evidence type="ECO:0000259" key="1">
    <source>
        <dbReference type="PROSITE" id="PS51186"/>
    </source>
</evidence>
<dbReference type="GO" id="GO:0008999">
    <property type="term" value="F:protein-N-terminal-alanine acetyltransferase activity"/>
    <property type="evidence" value="ECO:0007669"/>
    <property type="project" value="TreeGrafter"/>
</dbReference>
<proteinExistence type="predicted"/>
<accession>A0A2N8L048</accession>
<sequence>MPDFPLLQTPRLLLREISEADVEDLFRIHSDARHMAWFGTDPLTDLNEAKRLIATFASWRQLPNPGVRWGLQLKGQQPGLIGSCGLFAWNRGWKKCSLGYEVAPELAGRGLMREALTAALDWGFGEGMQLHRVEAQVHEDNVASVALLQRLGFAQEGRQREVAFWGGRHHDLLQYGLLAREWAREGAGADADADKPLV</sequence>
<dbReference type="AlphaFoldDB" id="A0A2N8L048"/>